<evidence type="ECO:0000313" key="3">
    <source>
        <dbReference type="EMBL" id="KAG8087990.1"/>
    </source>
</evidence>
<feature type="region of interest" description="Disordered" evidence="1">
    <location>
        <begin position="17"/>
        <end position="77"/>
    </location>
</feature>
<organism evidence="3 4">
    <name type="scientific">Zizania palustris</name>
    <name type="common">Northern wild rice</name>
    <dbReference type="NCBI Taxonomy" id="103762"/>
    <lineage>
        <taxon>Eukaryota</taxon>
        <taxon>Viridiplantae</taxon>
        <taxon>Streptophyta</taxon>
        <taxon>Embryophyta</taxon>
        <taxon>Tracheophyta</taxon>
        <taxon>Spermatophyta</taxon>
        <taxon>Magnoliopsida</taxon>
        <taxon>Liliopsida</taxon>
        <taxon>Poales</taxon>
        <taxon>Poaceae</taxon>
        <taxon>BOP clade</taxon>
        <taxon>Oryzoideae</taxon>
        <taxon>Oryzeae</taxon>
        <taxon>Zizaniinae</taxon>
        <taxon>Zizania</taxon>
    </lineage>
</organism>
<reference evidence="3" key="2">
    <citation type="submission" date="2021-02" db="EMBL/GenBank/DDBJ databases">
        <authorList>
            <person name="Kimball J.A."/>
            <person name="Haas M.W."/>
            <person name="Macchietto M."/>
            <person name="Kono T."/>
            <person name="Duquette J."/>
            <person name="Shao M."/>
        </authorList>
    </citation>
    <scope>NUCLEOTIDE SEQUENCE</scope>
    <source>
        <tissue evidence="3">Fresh leaf tissue</tissue>
    </source>
</reference>
<dbReference type="EMBL" id="JAAALK010000082">
    <property type="protein sequence ID" value="KAG8087990.1"/>
    <property type="molecule type" value="Genomic_DNA"/>
</dbReference>
<keyword evidence="2" id="KW-0472">Membrane</keyword>
<evidence type="ECO:0000256" key="1">
    <source>
        <dbReference type="SAM" id="MobiDB-lite"/>
    </source>
</evidence>
<dbReference type="OrthoDB" id="753811at2759"/>
<evidence type="ECO:0000313" key="4">
    <source>
        <dbReference type="Proteomes" id="UP000729402"/>
    </source>
</evidence>
<keyword evidence="2" id="KW-0812">Transmembrane</keyword>
<evidence type="ECO:0000256" key="2">
    <source>
        <dbReference type="SAM" id="Phobius"/>
    </source>
</evidence>
<dbReference type="PANTHER" id="PTHR33698:SF6">
    <property type="entry name" value="TRANSMEMBRANE PROTEIN"/>
    <property type="match status" value="1"/>
</dbReference>
<sequence>MDATLISPCHLLLPPAPSRYLHRRRRPSDRKIPRGRGGGSPAGVKTWSSSGRDARRSRVNSLLGDSGGGGGDGFRPEKRILELNPAIQKRSIRERLELVADKCSYFFTNVVPSIDVSQMSKGMLLLLHAMMVKHNVSFVLKPTEEGEGFDLGMKWSLEWKDKKLPWDLGCNISTAHVYRGLLLISQANKTCVPLLQMILQIIHQNLGAVILAVANKVLPESTLDELQNSTIVACVVIIGLVIMVLFYTMFKNL</sequence>
<gene>
    <name evidence="3" type="ORF">GUJ93_ZPchr0010g9789</name>
</gene>
<protein>
    <submittedName>
        <fullName evidence="3">Uncharacterized protein</fullName>
    </submittedName>
</protein>
<proteinExistence type="predicted"/>
<reference evidence="3" key="1">
    <citation type="journal article" date="2021" name="bioRxiv">
        <title>Whole Genome Assembly and Annotation of Northern Wild Rice, Zizania palustris L., Supports a Whole Genome Duplication in the Zizania Genus.</title>
        <authorList>
            <person name="Haas M."/>
            <person name="Kono T."/>
            <person name="Macchietto M."/>
            <person name="Millas R."/>
            <person name="McGilp L."/>
            <person name="Shao M."/>
            <person name="Duquette J."/>
            <person name="Hirsch C.N."/>
            <person name="Kimball J."/>
        </authorList>
    </citation>
    <scope>NUCLEOTIDE SEQUENCE</scope>
    <source>
        <tissue evidence="3">Fresh leaf tissue</tissue>
    </source>
</reference>
<feature type="transmembrane region" description="Helical" evidence="2">
    <location>
        <begin position="230"/>
        <end position="250"/>
    </location>
</feature>
<keyword evidence="4" id="KW-1185">Reference proteome</keyword>
<dbReference type="AlphaFoldDB" id="A0A8J5WC23"/>
<dbReference type="PANTHER" id="PTHR33698">
    <property type="entry name" value="NUCLEAR TRANSPORT FACTOR 2 (NTF2)-LIKE PROTEIN"/>
    <property type="match status" value="1"/>
</dbReference>
<comment type="caution">
    <text evidence="3">The sequence shown here is derived from an EMBL/GenBank/DDBJ whole genome shotgun (WGS) entry which is preliminary data.</text>
</comment>
<dbReference type="Proteomes" id="UP000729402">
    <property type="component" value="Unassembled WGS sequence"/>
</dbReference>
<accession>A0A8J5WC23</accession>
<keyword evidence="2" id="KW-1133">Transmembrane helix</keyword>
<name>A0A8J5WC23_ZIZPA</name>